<dbReference type="GO" id="GO:0055085">
    <property type="term" value="P:transmembrane transport"/>
    <property type="evidence" value="ECO:0007669"/>
    <property type="project" value="InterPro"/>
</dbReference>
<dbReference type="InterPro" id="IPR012404">
    <property type="entry name" value="UCP036436"/>
</dbReference>
<evidence type="ECO:0000256" key="7">
    <source>
        <dbReference type="SAM" id="Phobius"/>
    </source>
</evidence>
<dbReference type="OrthoDB" id="408493at2759"/>
<feature type="transmembrane region" description="Helical" evidence="7">
    <location>
        <begin position="206"/>
        <end position="226"/>
    </location>
</feature>
<gene>
    <name evidence="8" type="ORF">A1Q1_02028</name>
</gene>
<dbReference type="HOGENOM" id="CLU_025028_3_1_1"/>
<evidence type="ECO:0000256" key="1">
    <source>
        <dbReference type="ARBA" id="ARBA00004141"/>
    </source>
</evidence>
<evidence type="ECO:0000256" key="6">
    <source>
        <dbReference type="ARBA" id="ARBA00023136"/>
    </source>
</evidence>
<dbReference type="GeneID" id="25985542"/>
<feature type="transmembrane region" description="Helical" evidence="7">
    <location>
        <begin position="132"/>
        <end position="151"/>
    </location>
</feature>
<name>J5QSX5_TRIAS</name>
<dbReference type="PANTHER" id="PTHR13146:SF0">
    <property type="entry name" value="SOLUTE CARRIER FAMILY 35 MEMBER F6"/>
    <property type="match status" value="1"/>
</dbReference>
<protein>
    <recommendedName>
        <fullName evidence="10">Integral membrane protein</fullName>
    </recommendedName>
</protein>
<keyword evidence="6 7" id="KW-0472">Membrane</keyword>
<evidence type="ECO:0000256" key="4">
    <source>
        <dbReference type="ARBA" id="ARBA00022692"/>
    </source>
</evidence>
<evidence type="ECO:0000256" key="3">
    <source>
        <dbReference type="ARBA" id="ARBA00022597"/>
    </source>
</evidence>
<dbReference type="EMBL" id="ALBS01000185">
    <property type="protein sequence ID" value="EJT48933.1"/>
    <property type="molecule type" value="Genomic_DNA"/>
</dbReference>
<dbReference type="PANTHER" id="PTHR13146">
    <property type="match status" value="1"/>
</dbReference>
<feature type="transmembrane region" description="Helical" evidence="7">
    <location>
        <begin position="104"/>
        <end position="126"/>
    </location>
</feature>
<dbReference type="KEGG" id="tasa:A1Q1_02028"/>
<feature type="transmembrane region" description="Helical" evidence="7">
    <location>
        <begin position="158"/>
        <end position="180"/>
    </location>
</feature>
<reference evidence="8 9" key="1">
    <citation type="journal article" date="2012" name="Eukaryot. Cell">
        <title>Draft genome sequence of CBS 2479, the standard type strain of Trichosporon asahii.</title>
        <authorList>
            <person name="Yang R.Y."/>
            <person name="Li H.T."/>
            <person name="Zhu H."/>
            <person name="Zhou G.P."/>
            <person name="Wang M."/>
            <person name="Wang L."/>
        </authorList>
    </citation>
    <scope>NUCLEOTIDE SEQUENCE [LARGE SCALE GENOMIC DNA]</scope>
    <source>
        <strain evidence="9">ATCC 90039 / CBS 2479 / JCM 2466 / KCTC 7840 / NCYC 2677 / UAMH 7654</strain>
    </source>
</reference>
<evidence type="ECO:0008006" key="10">
    <source>
        <dbReference type="Google" id="ProtNLM"/>
    </source>
</evidence>
<feature type="transmembrane region" description="Helical" evidence="7">
    <location>
        <begin position="238"/>
        <end position="265"/>
    </location>
</feature>
<comment type="subcellular location">
    <subcellularLocation>
        <location evidence="1">Membrane</location>
        <topology evidence="1">Multi-pass membrane protein</topology>
    </subcellularLocation>
</comment>
<organism evidence="8 9">
    <name type="scientific">Trichosporon asahii var. asahii (strain ATCC 90039 / CBS 2479 / JCM 2466 / KCTC 7840 / NBRC 103889/ NCYC 2677 / UAMH 7654)</name>
    <name type="common">Yeast</name>
    <dbReference type="NCBI Taxonomy" id="1186058"/>
    <lineage>
        <taxon>Eukaryota</taxon>
        <taxon>Fungi</taxon>
        <taxon>Dikarya</taxon>
        <taxon>Basidiomycota</taxon>
        <taxon>Agaricomycotina</taxon>
        <taxon>Tremellomycetes</taxon>
        <taxon>Trichosporonales</taxon>
        <taxon>Trichosporonaceae</taxon>
        <taxon>Trichosporon</taxon>
    </lineage>
</organism>
<evidence type="ECO:0000313" key="9">
    <source>
        <dbReference type="Proteomes" id="UP000002748"/>
    </source>
</evidence>
<accession>J5QSX5</accession>
<keyword evidence="4 7" id="KW-0812">Transmembrane</keyword>
<evidence type="ECO:0000313" key="8">
    <source>
        <dbReference type="EMBL" id="EJT48933.1"/>
    </source>
</evidence>
<dbReference type="InterPro" id="IPR013657">
    <property type="entry name" value="SCL35B1-4/HUT1"/>
</dbReference>
<proteinExistence type="predicted"/>
<dbReference type="RefSeq" id="XP_014180511.1">
    <property type="nucleotide sequence ID" value="XM_014325036.1"/>
</dbReference>
<dbReference type="AlphaFoldDB" id="J5QSX5"/>
<keyword evidence="2" id="KW-0813">Transport</keyword>
<evidence type="ECO:0000256" key="2">
    <source>
        <dbReference type="ARBA" id="ARBA00022448"/>
    </source>
</evidence>
<evidence type="ECO:0000256" key="5">
    <source>
        <dbReference type="ARBA" id="ARBA00022989"/>
    </source>
</evidence>
<feature type="transmembrane region" description="Helical" evidence="7">
    <location>
        <begin position="285"/>
        <end position="305"/>
    </location>
</feature>
<dbReference type="Pfam" id="PF08449">
    <property type="entry name" value="UAA"/>
    <property type="match status" value="1"/>
</dbReference>
<dbReference type="GO" id="GO:0016020">
    <property type="term" value="C:membrane"/>
    <property type="evidence" value="ECO:0007669"/>
    <property type="project" value="UniProtKB-SubCell"/>
</dbReference>
<comment type="caution">
    <text evidence="8">The sequence shown here is derived from an EMBL/GenBank/DDBJ whole genome shotgun (WGS) entry which is preliminary data.</text>
</comment>
<dbReference type="InterPro" id="IPR037185">
    <property type="entry name" value="EmrE-like"/>
</dbReference>
<keyword evidence="3" id="KW-0762">Sugar transport</keyword>
<dbReference type="Proteomes" id="UP000002748">
    <property type="component" value="Unassembled WGS sequence"/>
</dbReference>
<dbReference type="VEuPathDB" id="FungiDB:A1Q1_02028"/>
<sequence length="381" mass="41712">MTSDSMGTQTLIAGMFLTGCANSLLTKYQDKLCVENCEGQGPRQDFEQPVWQTLNMFVGEFLCIIPLLWGRFTKQPKIALPEDELPIPVEAAGERVPLRGWACFWLWFPAFFDICGTTLMNVGLILTPVSVYQMSRGALVLWVGVLSVIFLKRHLALYQWASLVIVTLGVALVGLAGTLAKKGGVTPEALLDVISSTRADDEPAKVALGVILILFAQIFTASQYVVEEKIMAHYNVDALAAVSLEGTFGGLTTAAAMPILHYFFAAKNAYFDVPRGWAQIVNNPAVMWASFMIALSIGAFNFFGLSVTSRVSATTRSTIDTCRTLGIWIVSVAIGWEHITVYSILQVAGFAMLVYGTFVFNGLLQPVLCKPRIELEEEEEA</sequence>
<dbReference type="SUPFAM" id="SSF103481">
    <property type="entry name" value="Multidrug resistance efflux transporter EmrE"/>
    <property type="match status" value="1"/>
</dbReference>
<dbReference type="PIRSF" id="PIRSF036436">
    <property type="entry name" value="UCP036436"/>
    <property type="match status" value="1"/>
</dbReference>
<keyword evidence="5 7" id="KW-1133">Transmembrane helix</keyword>